<evidence type="ECO:0000259" key="3">
    <source>
        <dbReference type="Pfam" id="PF13203"/>
    </source>
</evidence>
<evidence type="ECO:0000313" key="4">
    <source>
        <dbReference type="EMBL" id="SDF66929.1"/>
    </source>
</evidence>
<dbReference type="InterPro" id="IPR025154">
    <property type="entry name" value="Put_metallopeptidase_dom"/>
</dbReference>
<proteinExistence type="predicted"/>
<sequence>MPAAFAPPENLRRQAELAMRRARAALVLDHPFFGVLALRLRLREDAACRDLWTDGTALAYNPAFAATIPEQTLVGAQAHEVLHLAFGHHLRRQGRDKDLWNRACDLAVNQILLEAGFSLPQGFLHDAAYAGLAAEEIYAALMGQREDPTPGVDLGGRARAGGPGGTGAAGGASDGAVTPLRPPAELRHAPARPPRSTPGAGEQQSRAGARPGARKDARGSKGGGQSGFTGEVRDHPGVEQEESAALKEAAREAQAALNQALRRARHMGDLPAGLRRQLTGAARPRLDWRALLQRFLEQCAHSDYAWTTPNRRYLFQDIYLPSRREARLPLAALAVDCSGSVDATALQRFMAELTAVLDAYDATLAVLFHDSRVHALELRSRMDRDVPFTPVGGGGTDYRPVPARLEAEGLAPACLIWFTDLQCSRFPPPPPYPVLWVCSDAAAEPPPFGTLLMLPEEG</sequence>
<dbReference type="AlphaFoldDB" id="A0A1G7N0R1"/>
<dbReference type="PANTHER" id="PTHR38730:SF1">
    <property type="entry name" value="SLL7028 PROTEIN"/>
    <property type="match status" value="1"/>
</dbReference>
<feature type="compositionally biased region" description="Gly residues" evidence="1">
    <location>
        <begin position="158"/>
        <end position="173"/>
    </location>
</feature>
<accession>A0A1G7N0R1</accession>
<dbReference type="Proteomes" id="UP000199355">
    <property type="component" value="Unassembled WGS sequence"/>
</dbReference>
<feature type="domain" description="Putative metallopeptidase" evidence="3">
    <location>
        <begin position="19"/>
        <end position="323"/>
    </location>
</feature>
<feature type="compositionally biased region" description="Basic and acidic residues" evidence="1">
    <location>
        <begin position="231"/>
        <end position="242"/>
    </location>
</feature>
<organism evidence="4 5">
    <name type="scientific">Desulfovibrio legallii</name>
    <dbReference type="NCBI Taxonomy" id="571438"/>
    <lineage>
        <taxon>Bacteria</taxon>
        <taxon>Pseudomonadati</taxon>
        <taxon>Thermodesulfobacteriota</taxon>
        <taxon>Desulfovibrionia</taxon>
        <taxon>Desulfovibrionales</taxon>
        <taxon>Desulfovibrionaceae</taxon>
        <taxon>Desulfovibrio</taxon>
    </lineage>
</organism>
<dbReference type="EMBL" id="FNBX01000010">
    <property type="protein sequence ID" value="SDF66929.1"/>
    <property type="molecule type" value="Genomic_DNA"/>
</dbReference>
<dbReference type="PANTHER" id="PTHR38730">
    <property type="entry name" value="SLL7028 PROTEIN"/>
    <property type="match status" value="1"/>
</dbReference>
<dbReference type="Pfam" id="PF13203">
    <property type="entry name" value="DUF2201_N"/>
    <property type="match status" value="1"/>
</dbReference>
<reference evidence="5" key="1">
    <citation type="submission" date="2016-10" db="EMBL/GenBank/DDBJ databases">
        <authorList>
            <person name="Varghese N."/>
            <person name="Submissions S."/>
        </authorList>
    </citation>
    <scope>NUCLEOTIDE SEQUENCE [LARGE SCALE GENOMIC DNA]</scope>
    <source>
        <strain evidence="5">KHC7</strain>
    </source>
</reference>
<gene>
    <name evidence="4" type="ORF">SAMN05192586_11034</name>
</gene>
<dbReference type="STRING" id="571438.SAMN05192586_11034"/>
<dbReference type="InterPro" id="IPR018698">
    <property type="entry name" value="VWA-like_dom"/>
</dbReference>
<feature type="region of interest" description="Disordered" evidence="1">
    <location>
        <begin position="148"/>
        <end position="242"/>
    </location>
</feature>
<dbReference type="RefSeq" id="WP_092153830.1">
    <property type="nucleotide sequence ID" value="NZ_FNBX01000010.1"/>
</dbReference>
<evidence type="ECO:0000256" key="1">
    <source>
        <dbReference type="SAM" id="MobiDB-lite"/>
    </source>
</evidence>
<evidence type="ECO:0000259" key="2">
    <source>
        <dbReference type="Pfam" id="PF09967"/>
    </source>
</evidence>
<dbReference type="OrthoDB" id="9761650at2"/>
<keyword evidence="5" id="KW-1185">Reference proteome</keyword>
<evidence type="ECO:0000313" key="5">
    <source>
        <dbReference type="Proteomes" id="UP000199355"/>
    </source>
</evidence>
<protein>
    <submittedName>
        <fullName evidence="4">Predicted metal-dependent peptidase</fullName>
    </submittedName>
</protein>
<dbReference type="Pfam" id="PF09967">
    <property type="entry name" value="DUF2201"/>
    <property type="match status" value="1"/>
</dbReference>
<name>A0A1G7N0R1_9BACT</name>
<feature type="domain" description="VWA-like" evidence="2">
    <location>
        <begin position="332"/>
        <end position="454"/>
    </location>
</feature>